<name>A0A7S2RM92_9STRA</name>
<dbReference type="Gene3D" id="2.60.120.680">
    <property type="entry name" value="GOLD domain"/>
    <property type="match status" value="1"/>
</dbReference>
<dbReference type="Pfam" id="PF00650">
    <property type="entry name" value="CRAL_TRIO"/>
    <property type="match status" value="1"/>
</dbReference>
<evidence type="ECO:0000259" key="1">
    <source>
        <dbReference type="PROSITE" id="PS50191"/>
    </source>
</evidence>
<proteinExistence type="predicted"/>
<dbReference type="InterPro" id="IPR051026">
    <property type="entry name" value="PI/PC_transfer"/>
</dbReference>
<dbReference type="EMBL" id="HBHK01008064">
    <property type="protein sequence ID" value="CAD9675234.1"/>
    <property type="molecule type" value="Transcribed_RNA"/>
</dbReference>
<organism evidence="3">
    <name type="scientific">Mucochytrium quahogii</name>
    <dbReference type="NCBI Taxonomy" id="96639"/>
    <lineage>
        <taxon>Eukaryota</taxon>
        <taxon>Sar</taxon>
        <taxon>Stramenopiles</taxon>
        <taxon>Bigyra</taxon>
        <taxon>Labyrinthulomycetes</taxon>
        <taxon>Thraustochytrida</taxon>
        <taxon>Thraustochytriidae</taxon>
        <taxon>Mucochytrium</taxon>
    </lineage>
</organism>
<dbReference type="InterPro" id="IPR036865">
    <property type="entry name" value="CRAL-TRIO_dom_sf"/>
</dbReference>
<dbReference type="CDD" id="cd00170">
    <property type="entry name" value="SEC14"/>
    <property type="match status" value="1"/>
</dbReference>
<dbReference type="PANTHER" id="PTHR45657:SF1">
    <property type="entry name" value="CRAL-TRIO DOMAIN-CONTAINING PROTEIN YKL091C-RELATED"/>
    <property type="match status" value="1"/>
</dbReference>
<dbReference type="SMART" id="SM00516">
    <property type="entry name" value="SEC14"/>
    <property type="match status" value="1"/>
</dbReference>
<accession>A0A7S2RM92</accession>
<gene>
    <name evidence="2" type="ORF">QSP1433_LOCUS4989</name>
    <name evidence="3" type="ORF">QSP1433_LOCUS4992</name>
</gene>
<reference evidence="3" key="1">
    <citation type="submission" date="2021-01" db="EMBL/GenBank/DDBJ databases">
        <authorList>
            <person name="Corre E."/>
            <person name="Pelletier E."/>
            <person name="Niang G."/>
            <person name="Scheremetjew M."/>
            <person name="Finn R."/>
            <person name="Kale V."/>
            <person name="Holt S."/>
            <person name="Cochrane G."/>
            <person name="Meng A."/>
            <person name="Brown T."/>
            <person name="Cohen L."/>
        </authorList>
    </citation>
    <scope>NUCLEOTIDE SEQUENCE</scope>
    <source>
        <strain evidence="3">NY070348D</strain>
    </source>
</reference>
<feature type="domain" description="CRAL-TRIO" evidence="1">
    <location>
        <begin position="1"/>
        <end position="124"/>
    </location>
</feature>
<protein>
    <recommendedName>
        <fullName evidence="1">CRAL-TRIO domain-containing protein</fullName>
    </recommendedName>
</protein>
<dbReference type="EMBL" id="HBHK01008067">
    <property type="protein sequence ID" value="CAD9675241.1"/>
    <property type="molecule type" value="Transcribed_RNA"/>
</dbReference>
<dbReference type="SUPFAM" id="SSF52087">
    <property type="entry name" value="CRAL/TRIO domain"/>
    <property type="match status" value="1"/>
</dbReference>
<evidence type="ECO:0000313" key="3">
    <source>
        <dbReference type="EMBL" id="CAD9675241.1"/>
    </source>
</evidence>
<dbReference type="Gene3D" id="3.40.525.10">
    <property type="entry name" value="CRAL-TRIO lipid binding domain"/>
    <property type="match status" value="1"/>
</dbReference>
<evidence type="ECO:0000313" key="2">
    <source>
        <dbReference type="EMBL" id="CAD9675234.1"/>
    </source>
</evidence>
<sequence length="231" mass="25372">MEELQDKYAESSKKFGKVINKTFSILDLEGVTMSKLNSETFDFIKGIAKVDSANYPESMGLMFIVNAPSMFSMGWGVIQGFLDPRTVSKIQVLGGKTDYLPKLLAYVDEDQLPVELGGKYVGCLSSSKIFKEAVMASGDVVTEEVKVEEGTEVSYRFFCRNNGDVSFEVFFTDSSGKKSSLCPLKAFPAAECSNGKLVDGVVTSPGAGTVACVWTHPNWWSRTVVYRVKIK</sequence>
<dbReference type="InterPro" id="IPR001251">
    <property type="entry name" value="CRAL-TRIO_dom"/>
</dbReference>
<dbReference type="PROSITE" id="PS50191">
    <property type="entry name" value="CRAL_TRIO"/>
    <property type="match status" value="1"/>
</dbReference>
<dbReference type="AlphaFoldDB" id="A0A7S2RM92"/>
<dbReference type="PANTHER" id="PTHR45657">
    <property type="entry name" value="CRAL-TRIO DOMAIN-CONTAINING PROTEIN YKL091C-RELATED"/>
    <property type="match status" value="1"/>
</dbReference>